<comment type="caution">
    <text evidence="1">The sequence shown here is derived from an EMBL/GenBank/DDBJ whole genome shotgun (WGS) entry which is preliminary data.</text>
</comment>
<evidence type="ECO:0000313" key="2">
    <source>
        <dbReference type="Proteomes" id="UP000094828"/>
    </source>
</evidence>
<proteinExistence type="predicted"/>
<accession>A0A1C3E6H4</accession>
<keyword evidence="2" id="KW-1185">Reference proteome</keyword>
<dbReference type="AlphaFoldDB" id="A0A1C3E6H4"/>
<sequence length="69" mass="7609">MLPLGGSSEVVGCEIVTIRVQPHRFIQRPVCDSLLSCEKIVEGRSLTGDVLVLRESQDSFFSFGKLWAA</sequence>
<gene>
    <name evidence="1" type="ORF">A6X21_11430</name>
</gene>
<evidence type="ECO:0000313" key="1">
    <source>
        <dbReference type="EMBL" id="ODA28842.1"/>
    </source>
</evidence>
<dbReference type="EMBL" id="LYDR01000151">
    <property type="protein sequence ID" value="ODA28842.1"/>
    <property type="molecule type" value="Genomic_DNA"/>
</dbReference>
<name>A0A1C3E6H4_9PLAN</name>
<dbReference type="Proteomes" id="UP000094828">
    <property type="component" value="Unassembled WGS sequence"/>
</dbReference>
<protein>
    <submittedName>
        <fullName evidence="1">Uncharacterized protein</fullName>
    </submittedName>
</protein>
<organism evidence="1 2">
    <name type="scientific">Planctopirus hydrillae</name>
    <dbReference type="NCBI Taxonomy" id="1841610"/>
    <lineage>
        <taxon>Bacteria</taxon>
        <taxon>Pseudomonadati</taxon>
        <taxon>Planctomycetota</taxon>
        <taxon>Planctomycetia</taxon>
        <taxon>Planctomycetales</taxon>
        <taxon>Planctomycetaceae</taxon>
        <taxon>Planctopirus</taxon>
    </lineage>
</organism>
<reference evidence="1 2" key="1">
    <citation type="submission" date="2016-05" db="EMBL/GenBank/DDBJ databases">
        <title>Genomic and physiological characterization of Planctopirus sp. isolated from fresh water lake.</title>
        <authorList>
            <person name="Subhash Y."/>
            <person name="Ramana C."/>
        </authorList>
    </citation>
    <scope>NUCLEOTIDE SEQUENCE [LARGE SCALE GENOMIC DNA]</scope>
    <source>
        <strain evidence="1 2">JC280</strain>
    </source>
</reference>